<dbReference type="Proteomes" id="UP000595498">
    <property type="component" value="Chromosome"/>
</dbReference>
<organism evidence="1 2">
    <name type="scientific">Sphingobacterium multivorum</name>
    <dbReference type="NCBI Taxonomy" id="28454"/>
    <lineage>
        <taxon>Bacteria</taxon>
        <taxon>Pseudomonadati</taxon>
        <taxon>Bacteroidota</taxon>
        <taxon>Sphingobacteriia</taxon>
        <taxon>Sphingobacteriales</taxon>
        <taxon>Sphingobacteriaceae</taxon>
        <taxon>Sphingobacterium</taxon>
    </lineage>
</organism>
<dbReference type="SUPFAM" id="SSF52540">
    <property type="entry name" value="P-loop containing nucleoside triphosphate hydrolases"/>
    <property type="match status" value="1"/>
</dbReference>
<evidence type="ECO:0000313" key="2">
    <source>
        <dbReference type="Proteomes" id="UP000595498"/>
    </source>
</evidence>
<sequence>MSKNTINPFNITKSVDYSDIEIFNNWVELTSNKTFLDMLKPLSPMPIMILGGKGSGKTHIMRYYSYNIQKIRYSGYLHSKIQEDKYFGIYLRCGGLNSTRFMGQGISADIWKSLFSYYIELWFTQLLIDVLIDYFKDSQCISPTINEQIISEIKTLFQSSEDLGFGNLCELKATLSTLQRELDYEINNLPLREEHSIRVKILVTSGKLIFGIPKIVSKYINELKSFQYIFLIDEYENIEEEQQRYINTLIRERESPVTFRVGARKYGVRTYKTYSGREELKNGSEYEKVIVDDILREDKKGYRNFCENLCLQRIKQNFEVEIDNSFDIQNWFEDFQSDEFQMELEKKANKYFRKHVQKLETNLKKIGVDNKQIEKITSLLKVNNNYLLEKANVYLFYKGFKAKKEMLSLAEEIYNECQNFLNDKDSEQHKVLNHFKQDFIDQLHREAVLSLPYYGFSKIVKMSSSIPRLFLMMMKNIYSWSVNFDEHPYNFKRISRKAQLYGIEEASDWFYDDAKASGNVGTITVAAIQKICQLIQEIRFSDLPNECALSSFSIKNTDVDSEIGTCLNYLEQYSYIIKVASSRGKNSPNTRITYQINSILAPKWEIAISKRGVLHLTSEEVSCIFKNNSNTSFEFDKIIRRRQLNYNFPFNTNFKSSTEPSLFDF</sequence>
<keyword evidence="2" id="KW-1185">Reference proteome</keyword>
<dbReference type="EMBL" id="CP068224">
    <property type="protein sequence ID" value="QQT56124.1"/>
    <property type="molecule type" value="Genomic_DNA"/>
</dbReference>
<accession>A0ABX7CWM7</accession>
<dbReference type="InterPro" id="IPR056955">
    <property type="entry name" value="ORC-CDC6-like"/>
</dbReference>
<gene>
    <name evidence="1" type="ORF">I6I98_13020</name>
</gene>
<proteinExistence type="predicted"/>
<dbReference type="Pfam" id="PF24389">
    <property type="entry name" value="ORC-CDC6-like"/>
    <property type="match status" value="1"/>
</dbReference>
<protein>
    <recommendedName>
        <fullName evidence="3">ATP-binding protein</fullName>
    </recommendedName>
</protein>
<dbReference type="InterPro" id="IPR027417">
    <property type="entry name" value="P-loop_NTPase"/>
</dbReference>
<evidence type="ECO:0000313" key="1">
    <source>
        <dbReference type="EMBL" id="QQT56124.1"/>
    </source>
</evidence>
<reference evidence="1 2" key="1">
    <citation type="submission" date="2021-01" db="EMBL/GenBank/DDBJ databases">
        <title>FDA dAtabase for Regulatory Grade micrObial Sequences (FDA-ARGOS): Supporting development and validation of Infectious Disease Dx tests.</title>
        <authorList>
            <person name="Sproer C."/>
            <person name="Gronow S."/>
            <person name="Severitt S."/>
            <person name="Schroder I."/>
            <person name="Tallon L."/>
            <person name="Sadzewicz L."/>
            <person name="Zhao X."/>
            <person name="Boylan J."/>
            <person name="Ott S."/>
            <person name="Bowen H."/>
            <person name="Vavikolanu K."/>
            <person name="Mehta A."/>
            <person name="Aluvathingal J."/>
            <person name="Nadendla S."/>
            <person name="Lowell S."/>
            <person name="Myers T."/>
            <person name="Yan Y."/>
            <person name="Sichtig H."/>
        </authorList>
    </citation>
    <scope>NUCLEOTIDE SEQUENCE [LARGE SCALE GENOMIC DNA]</scope>
    <source>
        <strain evidence="1 2">FDAARGOS_1141</strain>
    </source>
</reference>
<name>A0ABX7CWM7_SPHMU</name>
<evidence type="ECO:0008006" key="3">
    <source>
        <dbReference type="Google" id="ProtNLM"/>
    </source>
</evidence>